<gene>
    <name evidence="6" type="ORF">KYE46_11890</name>
</gene>
<sequence length="208" mass="21115">MKYAVFAGTLTGLLVPAAAFAGGVAPTPAPAPAPIVAPVAPLGTDWTGAYGGIQLEYGDVQTDDTAPTVGDLDGDGALYGVFGGYRYDLGNVVVGAELDLNFADIALEDSGGAEIGTVESVHRLGGEVGYDAGPALFYGTAGVAQASAEIGGTDYDDTGFFYGAGIDYMLTDQVTVGAEVLQHEFDDFDGTGQDISGTSFGINAAFRF</sequence>
<dbReference type="Pfam" id="PF13505">
    <property type="entry name" value="OMP_b-brl"/>
    <property type="match status" value="1"/>
</dbReference>
<organism evidence="6 7">
    <name type="scientific">Gymnodinialimonas ceratoperidinii</name>
    <dbReference type="NCBI Taxonomy" id="2856823"/>
    <lineage>
        <taxon>Bacteria</taxon>
        <taxon>Pseudomonadati</taxon>
        <taxon>Pseudomonadota</taxon>
        <taxon>Alphaproteobacteria</taxon>
        <taxon>Rhodobacterales</taxon>
        <taxon>Paracoccaceae</taxon>
        <taxon>Gymnodinialimonas</taxon>
    </lineage>
</organism>
<evidence type="ECO:0000256" key="4">
    <source>
        <dbReference type="SAM" id="SignalP"/>
    </source>
</evidence>
<accession>A0A8F6Y968</accession>
<evidence type="ECO:0000256" key="2">
    <source>
        <dbReference type="ARBA" id="ARBA00022729"/>
    </source>
</evidence>
<comment type="subcellular location">
    <subcellularLocation>
        <location evidence="1">Membrane</location>
    </subcellularLocation>
</comment>
<dbReference type="PANTHER" id="PTHR34001">
    <property type="entry name" value="BLL7405 PROTEIN"/>
    <property type="match status" value="1"/>
</dbReference>
<keyword evidence="3" id="KW-0472">Membrane</keyword>
<dbReference type="InterPro" id="IPR027385">
    <property type="entry name" value="Beta-barrel_OMP"/>
</dbReference>
<reference evidence="6 7" key="1">
    <citation type="submission" date="2021-07" db="EMBL/GenBank/DDBJ databases">
        <title>A novel Jannaschia species isolated from marine dinoflagellate Ceratoperidinium margalefii.</title>
        <authorList>
            <person name="Jiang Y."/>
            <person name="Li Z."/>
        </authorList>
    </citation>
    <scope>NUCLEOTIDE SEQUENCE [LARGE SCALE GENOMIC DNA]</scope>
    <source>
        <strain evidence="6 7">J12C1-MA-4</strain>
    </source>
</reference>
<feature type="chain" id="PRO_5034787611" evidence="4">
    <location>
        <begin position="22"/>
        <end position="208"/>
    </location>
</feature>
<dbReference type="PANTHER" id="PTHR34001:SF3">
    <property type="entry name" value="BLL7405 PROTEIN"/>
    <property type="match status" value="1"/>
</dbReference>
<evidence type="ECO:0000313" key="6">
    <source>
        <dbReference type="EMBL" id="QXT38634.1"/>
    </source>
</evidence>
<proteinExistence type="predicted"/>
<dbReference type="AlphaFoldDB" id="A0A8F6Y968"/>
<dbReference type="RefSeq" id="WP_219000830.1">
    <property type="nucleotide sequence ID" value="NZ_CP079194.1"/>
</dbReference>
<name>A0A8F6Y968_9RHOB</name>
<dbReference type="InterPro" id="IPR051692">
    <property type="entry name" value="OMP-like"/>
</dbReference>
<evidence type="ECO:0000256" key="3">
    <source>
        <dbReference type="ARBA" id="ARBA00023136"/>
    </source>
</evidence>
<dbReference type="Proteomes" id="UP000825009">
    <property type="component" value="Chromosome"/>
</dbReference>
<keyword evidence="7" id="KW-1185">Reference proteome</keyword>
<feature type="domain" description="Outer membrane protein beta-barrel" evidence="5">
    <location>
        <begin position="31"/>
        <end position="208"/>
    </location>
</feature>
<evidence type="ECO:0000313" key="7">
    <source>
        <dbReference type="Proteomes" id="UP000825009"/>
    </source>
</evidence>
<dbReference type="EMBL" id="CP079194">
    <property type="protein sequence ID" value="QXT38634.1"/>
    <property type="molecule type" value="Genomic_DNA"/>
</dbReference>
<protein>
    <submittedName>
        <fullName evidence="6">Outer membrane beta-barrel protein</fullName>
    </submittedName>
</protein>
<keyword evidence="2 4" id="KW-0732">Signal</keyword>
<evidence type="ECO:0000259" key="5">
    <source>
        <dbReference type="Pfam" id="PF13505"/>
    </source>
</evidence>
<dbReference type="GO" id="GO:0016020">
    <property type="term" value="C:membrane"/>
    <property type="evidence" value="ECO:0007669"/>
    <property type="project" value="UniProtKB-SubCell"/>
</dbReference>
<feature type="signal peptide" evidence="4">
    <location>
        <begin position="1"/>
        <end position="21"/>
    </location>
</feature>
<evidence type="ECO:0000256" key="1">
    <source>
        <dbReference type="ARBA" id="ARBA00004370"/>
    </source>
</evidence>
<dbReference type="KEGG" id="gce:KYE46_11890"/>